<keyword evidence="1" id="KW-0472">Membrane</keyword>
<keyword evidence="3" id="KW-1185">Reference proteome</keyword>
<dbReference type="KEGG" id="xpo:XPG1_3371"/>
<organism evidence="2 3">
    <name type="scientific">Xenorhabdus poinarii G6</name>
    <dbReference type="NCBI Taxonomy" id="1354304"/>
    <lineage>
        <taxon>Bacteria</taxon>
        <taxon>Pseudomonadati</taxon>
        <taxon>Pseudomonadota</taxon>
        <taxon>Gammaproteobacteria</taxon>
        <taxon>Enterobacterales</taxon>
        <taxon>Morganellaceae</taxon>
        <taxon>Xenorhabdus</taxon>
    </lineage>
</organism>
<dbReference type="Proteomes" id="UP000032735">
    <property type="component" value="Chromosome"/>
</dbReference>
<evidence type="ECO:0000256" key="1">
    <source>
        <dbReference type="SAM" id="Phobius"/>
    </source>
</evidence>
<reference evidence="2 3" key="1">
    <citation type="submission" date="2013-07" db="EMBL/GenBank/DDBJ databases">
        <authorList>
            <person name="Genoscope - CEA"/>
        </authorList>
    </citation>
    <scope>NUCLEOTIDE SEQUENCE [LARGE SCALE GENOMIC DNA]</scope>
    <source>
        <strain evidence="2 3">G6</strain>
    </source>
</reference>
<accession>A0A068R6V7</accession>
<feature type="transmembrane region" description="Helical" evidence="1">
    <location>
        <begin position="5"/>
        <end position="20"/>
    </location>
</feature>
<keyword evidence="1" id="KW-1133">Transmembrane helix</keyword>
<evidence type="ECO:0000313" key="2">
    <source>
        <dbReference type="EMBL" id="CDG23007.1"/>
    </source>
</evidence>
<gene>
    <name evidence="2" type="ORF">XPG1_3371</name>
</gene>
<dbReference type="AlphaFoldDB" id="A0A068R6V7"/>
<sequence>MIFAYIIDIAILFLLSIINLHDDGHIPLISFGCFLLIVADIPIFI</sequence>
<evidence type="ECO:0000313" key="3">
    <source>
        <dbReference type="Proteomes" id="UP000032735"/>
    </source>
</evidence>
<keyword evidence="1" id="KW-0812">Transmembrane</keyword>
<proteinExistence type="predicted"/>
<feature type="transmembrane region" description="Helical" evidence="1">
    <location>
        <begin position="26"/>
        <end position="44"/>
    </location>
</feature>
<dbReference type="EMBL" id="FO704551">
    <property type="protein sequence ID" value="CDG23007.1"/>
    <property type="molecule type" value="Genomic_DNA"/>
</dbReference>
<protein>
    <submittedName>
        <fullName evidence="2">Uncharacterized protein</fullName>
    </submittedName>
</protein>
<dbReference type="HOGENOM" id="CLU_3207162_0_0_6"/>
<name>A0A068R6V7_9GAMM</name>